<proteinExistence type="predicted"/>
<organism evidence="1 2">
    <name type="scientific">Actinomadura rugatobispora</name>
    <dbReference type="NCBI Taxonomy" id="1994"/>
    <lineage>
        <taxon>Bacteria</taxon>
        <taxon>Bacillati</taxon>
        <taxon>Actinomycetota</taxon>
        <taxon>Actinomycetes</taxon>
        <taxon>Streptosporangiales</taxon>
        <taxon>Thermomonosporaceae</taxon>
        <taxon>Actinomadura</taxon>
    </lineage>
</organism>
<reference evidence="2" key="1">
    <citation type="journal article" date="2019" name="Int. J. Syst. Evol. Microbiol.">
        <title>The Global Catalogue of Microorganisms (GCM) 10K type strain sequencing project: providing services to taxonomists for standard genome sequencing and annotation.</title>
        <authorList>
            <consortium name="The Broad Institute Genomics Platform"/>
            <consortium name="The Broad Institute Genome Sequencing Center for Infectious Disease"/>
            <person name="Wu L."/>
            <person name="Ma J."/>
        </authorList>
    </citation>
    <scope>NUCLEOTIDE SEQUENCE [LARGE SCALE GENOMIC DNA]</scope>
    <source>
        <strain evidence="2">KCTC 42087</strain>
    </source>
</reference>
<evidence type="ECO:0008006" key="3">
    <source>
        <dbReference type="Google" id="ProtNLM"/>
    </source>
</evidence>
<name>A0ABW0ZR97_9ACTN</name>
<dbReference type="RefSeq" id="WP_378280787.1">
    <property type="nucleotide sequence ID" value="NZ_JBHSON010000006.1"/>
</dbReference>
<protein>
    <recommendedName>
        <fullName evidence="3">Tyr recombinase domain-containing protein</fullName>
    </recommendedName>
</protein>
<accession>A0ABW0ZR97</accession>
<dbReference type="Proteomes" id="UP001596074">
    <property type="component" value="Unassembled WGS sequence"/>
</dbReference>
<sequence length="62" mass="6712">MRADVSDHGIPVQRIADLVGHTTTNTTETVYRHQLKPVIKGGAEVMDEIFRTGSETTGSKSA</sequence>
<gene>
    <name evidence="1" type="ORF">ACFPZN_06015</name>
</gene>
<dbReference type="EMBL" id="JBHSON010000006">
    <property type="protein sequence ID" value="MFC5745162.1"/>
    <property type="molecule type" value="Genomic_DNA"/>
</dbReference>
<evidence type="ECO:0000313" key="1">
    <source>
        <dbReference type="EMBL" id="MFC5745162.1"/>
    </source>
</evidence>
<evidence type="ECO:0000313" key="2">
    <source>
        <dbReference type="Proteomes" id="UP001596074"/>
    </source>
</evidence>
<comment type="caution">
    <text evidence="1">The sequence shown here is derived from an EMBL/GenBank/DDBJ whole genome shotgun (WGS) entry which is preliminary data.</text>
</comment>
<keyword evidence="2" id="KW-1185">Reference proteome</keyword>